<evidence type="ECO:0000259" key="3">
    <source>
        <dbReference type="Pfam" id="PF01370"/>
    </source>
</evidence>
<dbReference type="EMBL" id="JAOCDG010000007">
    <property type="protein sequence ID" value="MDH0687602.1"/>
    <property type="molecule type" value="Genomic_DNA"/>
</dbReference>
<comment type="caution">
    <text evidence="4">The sequence shown here is derived from an EMBL/GenBank/DDBJ whole genome shotgun (WGS) entry which is preliminary data.</text>
</comment>
<dbReference type="SUPFAM" id="SSF51735">
    <property type="entry name" value="NAD(P)-binding Rossmann-fold domains"/>
    <property type="match status" value="1"/>
</dbReference>
<dbReference type="AlphaFoldDB" id="A0ABD4XZB9"/>
<evidence type="ECO:0000256" key="1">
    <source>
        <dbReference type="ARBA" id="ARBA00005125"/>
    </source>
</evidence>
<sequence length="325" mass="34044">MQILVTGASGFVGSALVRRLATGGSHSVIGAVRTLAHGGAPLGAKYDAVLRWVELGDLAGAELVPNLFADVDVVVHCAARVHVMHEVDTDPLAAFRAVNVNGTLKLAQATVLAGVKRFVFLSSVKVHGESTECGKPFTADAPLCPADPYSISKMEAEVALTALAAETGLEVVIVRPPLVYGPGVKANFHSMMFWLARGVPLPLGAIRNRRSLVALDNLVDLLTVCLDHPCAAGQAFLVSDGDDLSTTDLLRRLGVALGKPARLLPVPARLLSSAGALLGKRAVVERICGSLQVDICKTQSLLGWSPPVSVDKALAMTAADFVKRL</sequence>
<feature type="domain" description="NAD-dependent epimerase/dehydratase" evidence="3">
    <location>
        <begin position="3"/>
        <end position="231"/>
    </location>
</feature>
<dbReference type="Pfam" id="PF01370">
    <property type="entry name" value="Epimerase"/>
    <property type="match status" value="1"/>
</dbReference>
<evidence type="ECO:0000313" key="4">
    <source>
        <dbReference type="EMBL" id="MDH0687602.1"/>
    </source>
</evidence>
<accession>A0ABD4XZB9</accession>
<dbReference type="Gene3D" id="3.40.50.720">
    <property type="entry name" value="NAD(P)-binding Rossmann-like Domain"/>
    <property type="match status" value="1"/>
</dbReference>
<dbReference type="PANTHER" id="PTHR43000">
    <property type="entry name" value="DTDP-D-GLUCOSE 4,6-DEHYDRATASE-RELATED"/>
    <property type="match status" value="1"/>
</dbReference>
<dbReference type="Proteomes" id="UP001161139">
    <property type="component" value="Unassembled WGS sequence"/>
</dbReference>
<dbReference type="InterPro" id="IPR001509">
    <property type="entry name" value="Epimerase_deHydtase"/>
</dbReference>
<comment type="pathway">
    <text evidence="1">Bacterial outer membrane biogenesis; LPS O-antigen biosynthesis.</text>
</comment>
<dbReference type="InterPro" id="IPR036291">
    <property type="entry name" value="NAD(P)-bd_dom_sf"/>
</dbReference>
<proteinExistence type="inferred from homology"/>
<dbReference type="RefSeq" id="WP_279649149.1">
    <property type="nucleotide sequence ID" value="NZ_JAOCDG010000007.1"/>
</dbReference>
<protein>
    <submittedName>
        <fullName evidence="4">SDR family oxidoreductase</fullName>
    </submittedName>
</protein>
<evidence type="ECO:0000313" key="5">
    <source>
        <dbReference type="Proteomes" id="UP001161139"/>
    </source>
</evidence>
<evidence type="ECO:0000256" key="2">
    <source>
        <dbReference type="ARBA" id="ARBA00007637"/>
    </source>
</evidence>
<comment type="similarity">
    <text evidence="2">Belongs to the NAD(P)-dependent epimerase/dehydratase family.</text>
</comment>
<dbReference type="CDD" id="cd05232">
    <property type="entry name" value="UDP_G4E_4_SDR_e"/>
    <property type="match status" value="1"/>
</dbReference>
<reference evidence="4" key="1">
    <citation type="submission" date="2022-09" db="EMBL/GenBank/DDBJ databases">
        <title>Intensive care unit water sources are persistently colonized with multi-drug resistant bacteria and are the site of extensive horizontal gene transfer of antibiotic resistance genes.</title>
        <authorList>
            <person name="Diorio-Toth L."/>
        </authorList>
    </citation>
    <scope>NUCLEOTIDE SEQUENCE</scope>
    <source>
        <strain evidence="4">GD03864</strain>
    </source>
</reference>
<gene>
    <name evidence="4" type="ORF">N5D09_05830</name>
</gene>
<organism evidence="4 5">
    <name type="scientific">Stutzerimonas stutzeri</name>
    <name type="common">Pseudomonas stutzeri</name>
    <dbReference type="NCBI Taxonomy" id="316"/>
    <lineage>
        <taxon>Bacteria</taxon>
        <taxon>Pseudomonadati</taxon>
        <taxon>Pseudomonadota</taxon>
        <taxon>Gammaproteobacteria</taxon>
        <taxon>Pseudomonadales</taxon>
        <taxon>Pseudomonadaceae</taxon>
        <taxon>Stutzerimonas</taxon>
    </lineage>
</organism>
<name>A0ABD4XZB9_STUST</name>